<evidence type="ECO:0000256" key="10">
    <source>
        <dbReference type="ARBA" id="ARBA00030772"/>
    </source>
</evidence>
<evidence type="ECO:0000313" key="12">
    <source>
        <dbReference type="EMBL" id="MBC3830709.1"/>
    </source>
</evidence>
<keyword evidence="5" id="KW-1003">Cell membrane</keyword>
<evidence type="ECO:0000256" key="6">
    <source>
        <dbReference type="ARBA" id="ARBA00022519"/>
    </source>
</evidence>
<comment type="similarity">
    <text evidence="2">Belongs to the GSP N family.</text>
</comment>
<evidence type="ECO:0000256" key="11">
    <source>
        <dbReference type="SAM" id="Phobius"/>
    </source>
</evidence>
<reference evidence="12 13" key="1">
    <citation type="submission" date="2020-08" db="EMBL/GenBank/DDBJ databases">
        <title>Novel species isolated from subtropical streams in China.</title>
        <authorList>
            <person name="Lu H."/>
        </authorList>
    </citation>
    <scope>NUCLEOTIDE SEQUENCE [LARGE SCALE GENOMIC DNA]</scope>
    <source>
        <strain evidence="12 13">KCTC 52442</strain>
    </source>
</reference>
<dbReference type="RefSeq" id="WP_186889692.1">
    <property type="nucleotide sequence ID" value="NZ_JACOFU010000001.1"/>
</dbReference>
<evidence type="ECO:0000256" key="9">
    <source>
        <dbReference type="ARBA" id="ARBA00023136"/>
    </source>
</evidence>
<keyword evidence="6" id="KW-0997">Cell inner membrane</keyword>
<dbReference type="InterPro" id="IPR022792">
    <property type="entry name" value="T2SS_protein-GspN"/>
</dbReference>
<evidence type="ECO:0000256" key="7">
    <source>
        <dbReference type="ARBA" id="ARBA00022692"/>
    </source>
</evidence>
<proteinExistence type="inferred from homology"/>
<gene>
    <name evidence="12" type="ORF">H8K33_04220</name>
</gene>
<dbReference type="EMBL" id="JACOFU010000001">
    <property type="protein sequence ID" value="MBC3830709.1"/>
    <property type="molecule type" value="Genomic_DNA"/>
</dbReference>
<keyword evidence="13" id="KW-1185">Reference proteome</keyword>
<evidence type="ECO:0000256" key="8">
    <source>
        <dbReference type="ARBA" id="ARBA00022927"/>
    </source>
</evidence>
<keyword evidence="9 11" id="KW-0472">Membrane</keyword>
<dbReference type="Pfam" id="PF01203">
    <property type="entry name" value="T2SSN"/>
    <property type="match status" value="1"/>
</dbReference>
<keyword evidence="8" id="KW-0653">Protein transport</keyword>
<comment type="subcellular location">
    <subcellularLocation>
        <location evidence="1">Cell inner membrane</location>
    </subcellularLocation>
</comment>
<evidence type="ECO:0000256" key="3">
    <source>
        <dbReference type="ARBA" id="ARBA00021563"/>
    </source>
</evidence>
<comment type="caution">
    <text evidence="12">The sequence shown here is derived from an EMBL/GenBank/DDBJ whole genome shotgun (WGS) entry which is preliminary data.</text>
</comment>
<evidence type="ECO:0000256" key="5">
    <source>
        <dbReference type="ARBA" id="ARBA00022475"/>
    </source>
</evidence>
<evidence type="ECO:0000256" key="1">
    <source>
        <dbReference type="ARBA" id="ARBA00004533"/>
    </source>
</evidence>
<evidence type="ECO:0000256" key="2">
    <source>
        <dbReference type="ARBA" id="ARBA00007208"/>
    </source>
</evidence>
<name>A0ABR6XP11_9BURK</name>
<feature type="transmembrane region" description="Helical" evidence="11">
    <location>
        <begin position="6"/>
        <end position="34"/>
    </location>
</feature>
<dbReference type="Proteomes" id="UP000643610">
    <property type="component" value="Unassembled WGS sequence"/>
</dbReference>
<keyword evidence="7 11" id="KW-0812">Transmembrane</keyword>
<organism evidence="12 13">
    <name type="scientific">Undibacterium amnicola</name>
    <dbReference type="NCBI Taxonomy" id="1834038"/>
    <lineage>
        <taxon>Bacteria</taxon>
        <taxon>Pseudomonadati</taxon>
        <taxon>Pseudomonadota</taxon>
        <taxon>Betaproteobacteria</taxon>
        <taxon>Burkholderiales</taxon>
        <taxon>Oxalobacteraceae</taxon>
        <taxon>Undibacterium</taxon>
    </lineage>
</organism>
<evidence type="ECO:0000313" key="13">
    <source>
        <dbReference type="Proteomes" id="UP000643610"/>
    </source>
</evidence>
<keyword evidence="4" id="KW-0813">Transport</keyword>
<sequence>MQRKTVFGLAVVGIVSVLGTVLVFLPASWVGVALERQTLGRISLGDIQGSFWRGSAFVGAAVDHKSAVTPLFPGRFSWRISPAILLGQVAVELENKQVMSAPLQINGNFQQWHISPASISLPPERLEGLGAPLNTIGPSGKIVLHWRQLALSLVQGQMLINGIMKLDLNEMASRASSIKPLGSYSLTLDWRGDVANMVLNTSKGPMMLEGNGVLEQGRFRFSGKAYAEQGQEEKMANLLNLLGRRRQEGDKQIIALEYN</sequence>
<protein>
    <recommendedName>
        <fullName evidence="3">Type II secretion system protein N</fullName>
    </recommendedName>
    <alternativeName>
        <fullName evidence="10">General secretion pathway protein N</fullName>
    </alternativeName>
</protein>
<accession>A0ABR6XP11</accession>
<keyword evidence="11" id="KW-1133">Transmembrane helix</keyword>
<evidence type="ECO:0000256" key="4">
    <source>
        <dbReference type="ARBA" id="ARBA00022448"/>
    </source>
</evidence>